<dbReference type="InterPro" id="IPR028889">
    <property type="entry name" value="USP"/>
</dbReference>
<feature type="compositionally biased region" description="Acidic residues" evidence="1">
    <location>
        <begin position="98"/>
        <end position="107"/>
    </location>
</feature>
<feature type="compositionally biased region" description="Polar residues" evidence="1">
    <location>
        <begin position="1"/>
        <end position="26"/>
    </location>
</feature>
<keyword evidence="3" id="KW-0378">Hydrolase</keyword>
<feature type="compositionally biased region" description="Polar residues" evidence="1">
    <location>
        <begin position="36"/>
        <end position="46"/>
    </location>
</feature>
<feature type="region of interest" description="Disordered" evidence="1">
    <location>
        <begin position="483"/>
        <end position="527"/>
    </location>
</feature>
<feature type="compositionally biased region" description="Basic and acidic residues" evidence="1">
    <location>
        <begin position="491"/>
        <end position="500"/>
    </location>
</feature>
<feature type="compositionally biased region" description="Basic and acidic residues" evidence="1">
    <location>
        <begin position="508"/>
        <end position="527"/>
    </location>
</feature>
<evidence type="ECO:0000256" key="1">
    <source>
        <dbReference type="SAM" id="MobiDB-lite"/>
    </source>
</evidence>
<dbReference type="CDD" id="cd02667">
    <property type="entry name" value="Peptidase_C19K"/>
    <property type="match status" value="1"/>
</dbReference>
<keyword evidence="4" id="KW-1185">Reference proteome</keyword>
<dbReference type="InterPro" id="IPR050164">
    <property type="entry name" value="Peptidase_C19"/>
</dbReference>
<dbReference type="SUPFAM" id="SSF54001">
    <property type="entry name" value="Cysteine proteinases"/>
    <property type="match status" value="1"/>
</dbReference>
<dbReference type="PANTHER" id="PTHR24006">
    <property type="entry name" value="UBIQUITIN CARBOXYL-TERMINAL HYDROLASE"/>
    <property type="match status" value="1"/>
</dbReference>
<feature type="compositionally biased region" description="Basic and acidic residues" evidence="1">
    <location>
        <begin position="277"/>
        <end position="289"/>
    </location>
</feature>
<comment type="caution">
    <text evidence="3">The sequence shown here is derived from an EMBL/GenBank/DDBJ whole genome shotgun (WGS) entry which is preliminary data.</text>
</comment>
<dbReference type="Gene3D" id="3.90.70.10">
    <property type="entry name" value="Cysteine proteinases"/>
    <property type="match status" value="1"/>
</dbReference>
<accession>A0A2B4SQ17</accession>
<dbReference type="EMBL" id="LSMT01000039">
    <property type="protein sequence ID" value="PFX31173.1"/>
    <property type="molecule type" value="Genomic_DNA"/>
</dbReference>
<dbReference type="Pfam" id="PF00443">
    <property type="entry name" value="UCH"/>
    <property type="match status" value="1"/>
</dbReference>
<sequence length="703" mass="78452">MSEGEISSSGNLGSITNSADLDSFSNRFFGKGGKQNPKSSNIPKNVTKNEKDDDNQKETKSPSKHQLKSARKAERKKRKGGKGHGKKGKASQQVDDNKQDDDDDDDELDKRVSEEEGHEPNQMNVSDLEGSDSDQENKVNETAVPGNYSQGFEVIPNNDIQLRDVSSRSKSSEVNEKDVDTCILDVNNGEYLAENTVARAGTEQTEGVKDIEEQRAMQTEQSPEQFRAKERESLNSRTNGNGFSNGNEEDKRSPMEILKSNQVTASKHLSCDSSRCSQEKGTEKDEHYQQRCEEFPSSIKEFVEEIINMAVQYLSLDKPNELQDKLVTSRSSQSSSPTCVSSSEKQAKETRNDFQEKTEEAEVDTKSTKAVPSLERELDCASTEKRTNNKENERFCSDSGKSDENEGTTEVSVKSEEESETESEEEFENDQRLDRILTVQPAYQPSPGECSVLSCLSQFCVSELLDGNNKFACEECTKRAQRTKKKKGGRTTKDSDKDEVSADCSSEDELKGAKAEKSSKNKNKDSKQQIVYTVASKQMLISRAPPVLTLHLKRFQQARFTLQKLTKHVDFPLELNLAPFCSRSGRSRADSEGQVLYSLYGVIQHSGNMNSGHYTAYVKVSEPPVKSLYDKITSMSDLTNFIEKMWTQKSDAKHGSSRTRHEPALSGQWFHVSDSSVSAAAESKVLKSQAYMLFYGRLPLVSG</sequence>
<dbReference type="InterPro" id="IPR001394">
    <property type="entry name" value="Peptidase_C19_UCH"/>
</dbReference>
<feature type="compositionally biased region" description="Basic residues" evidence="1">
    <location>
        <begin position="62"/>
        <end position="89"/>
    </location>
</feature>
<feature type="compositionally biased region" description="Acidic residues" evidence="1">
    <location>
        <begin position="417"/>
        <end position="428"/>
    </location>
</feature>
<dbReference type="OrthoDB" id="2020758at2759"/>
<name>A0A2B4SQ17_STYPI</name>
<feature type="compositionally biased region" description="Basic and acidic residues" evidence="1">
    <location>
        <begin position="345"/>
        <end position="367"/>
    </location>
</feature>
<dbReference type="PANTHER" id="PTHR24006:SF781">
    <property type="entry name" value="LD34905P"/>
    <property type="match status" value="1"/>
</dbReference>
<proteinExistence type="predicted"/>
<feature type="compositionally biased region" description="Low complexity" evidence="1">
    <location>
        <begin position="329"/>
        <end position="343"/>
    </location>
</feature>
<feature type="region of interest" description="Disordered" evidence="1">
    <location>
        <begin position="1"/>
        <end position="177"/>
    </location>
</feature>
<gene>
    <name evidence="3" type="primary">USP16</name>
    <name evidence="3" type="ORF">AWC38_SpisGene4004</name>
</gene>
<dbReference type="Proteomes" id="UP000225706">
    <property type="component" value="Unassembled WGS sequence"/>
</dbReference>
<evidence type="ECO:0000313" key="4">
    <source>
        <dbReference type="Proteomes" id="UP000225706"/>
    </source>
</evidence>
<reference evidence="4" key="1">
    <citation type="journal article" date="2017" name="bioRxiv">
        <title>Comparative analysis of the genomes of Stylophora pistillata and Acropora digitifera provides evidence for extensive differences between species of corals.</title>
        <authorList>
            <person name="Voolstra C.R."/>
            <person name="Li Y."/>
            <person name="Liew Y.J."/>
            <person name="Baumgarten S."/>
            <person name="Zoccola D."/>
            <person name="Flot J.-F."/>
            <person name="Tambutte S."/>
            <person name="Allemand D."/>
            <person name="Aranda M."/>
        </authorList>
    </citation>
    <scope>NUCLEOTIDE SEQUENCE [LARGE SCALE GENOMIC DNA]</scope>
</reference>
<dbReference type="STRING" id="50429.A0A2B4SQ17"/>
<feature type="region of interest" description="Disordered" evidence="1">
    <location>
        <begin position="325"/>
        <end position="433"/>
    </location>
</feature>
<dbReference type="AlphaFoldDB" id="A0A2B4SQ17"/>
<feature type="compositionally biased region" description="Basic and acidic residues" evidence="1">
    <location>
        <begin position="47"/>
        <end position="61"/>
    </location>
</feature>
<dbReference type="InterPro" id="IPR018200">
    <property type="entry name" value="USP_CS"/>
</dbReference>
<dbReference type="GO" id="GO:0004843">
    <property type="term" value="F:cysteine-type deubiquitinase activity"/>
    <property type="evidence" value="ECO:0007669"/>
    <property type="project" value="InterPro"/>
</dbReference>
<feature type="compositionally biased region" description="Basic and acidic residues" evidence="1">
    <location>
        <begin position="161"/>
        <end position="177"/>
    </location>
</feature>
<dbReference type="PROSITE" id="PS00973">
    <property type="entry name" value="USP_2"/>
    <property type="match status" value="1"/>
</dbReference>
<feature type="compositionally biased region" description="Basic and acidic residues" evidence="1">
    <location>
        <begin position="374"/>
        <end position="404"/>
    </location>
</feature>
<dbReference type="GO" id="GO:0005634">
    <property type="term" value="C:nucleus"/>
    <property type="evidence" value="ECO:0007669"/>
    <property type="project" value="TreeGrafter"/>
</dbReference>
<feature type="domain" description="USP" evidence="2">
    <location>
        <begin position="330"/>
        <end position="698"/>
    </location>
</feature>
<dbReference type="GO" id="GO:0005829">
    <property type="term" value="C:cytosol"/>
    <property type="evidence" value="ECO:0007669"/>
    <property type="project" value="TreeGrafter"/>
</dbReference>
<dbReference type="PROSITE" id="PS50235">
    <property type="entry name" value="USP_3"/>
    <property type="match status" value="1"/>
</dbReference>
<organism evidence="3 4">
    <name type="scientific">Stylophora pistillata</name>
    <name type="common">Smooth cauliflower coral</name>
    <dbReference type="NCBI Taxonomy" id="50429"/>
    <lineage>
        <taxon>Eukaryota</taxon>
        <taxon>Metazoa</taxon>
        <taxon>Cnidaria</taxon>
        <taxon>Anthozoa</taxon>
        <taxon>Hexacorallia</taxon>
        <taxon>Scleractinia</taxon>
        <taxon>Astrocoeniina</taxon>
        <taxon>Pocilloporidae</taxon>
        <taxon>Stylophora</taxon>
    </lineage>
</organism>
<feature type="compositionally biased region" description="Polar residues" evidence="1">
    <location>
        <begin position="235"/>
        <end position="246"/>
    </location>
</feature>
<evidence type="ECO:0000313" key="3">
    <source>
        <dbReference type="EMBL" id="PFX31173.1"/>
    </source>
</evidence>
<protein>
    <submittedName>
        <fullName evidence="3">Ubiquitin carboxyl-terminal hydrolase 16</fullName>
    </submittedName>
</protein>
<feature type="compositionally biased region" description="Polar residues" evidence="1">
    <location>
        <begin position="259"/>
        <end position="276"/>
    </location>
</feature>
<dbReference type="GO" id="GO:0016579">
    <property type="term" value="P:protein deubiquitination"/>
    <property type="evidence" value="ECO:0007669"/>
    <property type="project" value="InterPro"/>
</dbReference>
<dbReference type="InterPro" id="IPR038765">
    <property type="entry name" value="Papain-like_cys_pep_sf"/>
</dbReference>
<evidence type="ECO:0000259" key="2">
    <source>
        <dbReference type="PROSITE" id="PS50235"/>
    </source>
</evidence>
<feature type="region of interest" description="Disordered" evidence="1">
    <location>
        <begin position="213"/>
        <end position="289"/>
    </location>
</feature>
<feature type="compositionally biased region" description="Basic and acidic residues" evidence="1">
    <location>
        <begin position="108"/>
        <end position="119"/>
    </location>
</feature>